<dbReference type="EMBL" id="JAACNO010000256">
    <property type="protein sequence ID" value="KAF4148617.1"/>
    <property type="molecule type" value="Genomic_DNA"/>
</dbReference>
<evidence type="ECO:0000313" key="3">
    <source>
        <dbReference type="EMBL" id="KAF4044714.1"/>
    </source>
</evidence>
<comment type="caution">
    <text evidence="3">The sequence shown here is derived from an EMBL/GenBank/DDBJ whole genome shotgun (WGS) entry which is preliminary data.</text>
</comment>
<evidence type="ECO:0000313" key="5">
    <source>
        <dbReference type="EMBL" id="KAF4148617.1"/>
    </source>
</evidence>
<feature type="signal peptide" evidence="2">
    <location>
        <begin position="1"/>
        <end position="22"/>
    </location>
</feature>
<name>A0A833TJN7_PHYIN</name>
<evidence type="ECO:0000256" key="2">
    <source>
        <dbReference type="SAM" id="SignalP"/>
    </source>
</evidence>
<dbReference type="EMBL" id="WSZM01000062">
    <property type="protein sequence ID" value="KAF4044714.1"/>
    <property type="molecule type" value="Genomic_DNA"/>
</dbReference>
<dbReference type="AlphaFoldDB" id="A0A833TJN7"/>
<evidence type="ECO:0000313" key="6">
    <source>
        <dbReference type="Proteomes" id="UP000602510"/>
    </source>
</evidence>
<reference evidence="3" key="1">
    <citation type="submission" date="2020-04" db="EMBL/GenBank/DDBJ databases">
        <title>Hybrid Assembly of Korean Phytophthora infestans isolates.</title>
        <authorList>
            <person name="Prokchorchik M."/>
            <person name="Lee Y."/>
            <person name="Seo J."/>
            <person name="Cho J.-H."/>
            <person name="Park Y.-E."/>
            <person name="Jang D.-C."/>
            <person name="Im J.-S."/>
            <person name="Choi J.-G."/>
            <person name="Park H.-J."/>
            <person name="Lee G.-B."/>
            <person name="Lee Y.-G."/>
            <person name="Hong S.-Y."/>
            <person name="Cho K."/>
            <person name="Sohn K.H."/>
        </authorList>
    </citation>
    <scope>NUCLEOTIDE SEQUENCE</scope>
    <source>
        <strain evidence="3">KR_1_A1</strain>
        <strain evidence="4">KR_2_A2</strain>
    </source>
</reference>
<evidence type="ECO:0008006" key="7">
    <source>
        <dbReference type="Google" id="ProtNLM"/>
    </source>
</evidence>
<evidence type="ECO:0000313" key="4">
    <source>
        <dbReference type="EMBL" id="KAF4148616.1"/>
    </source>
</evidence>
<proteinExistence type="predicted"/>
<protein>
    <recommendedName>
        <fullName evidence="7">Secreted RxLR effector peptide protein</fullName>
    </recommendedName>
</protein>
<dbReference type="Proteomes" id="UP000704712">
    <property type="component" value="Unassembled WGS sequence"/>
</dbReference>
<keyword evidence="6" id="KW-1185">Reference proteome</keyword>
<feature type="chain" id="PRO_5036417814" description="Secreted RxLR effector peptide protein" evidence="2">
    <location>
        <begin position="23"/>
        <end position="82"/>
    </location>
</feature>
<organism evidence="3 6">
    <name type="scientific">Phytophthora infestans</name>
    <name type="common">Potato late blight agent</name>
    <name type="synonym">Botrytis infestans</name>
    <dbReference type="NCBI Taxonomy" id="4787"/>
    <lineage>
        <taxon>Eukaryota</taxon>
        <taxon>Sar</taxon>
        <taxon>Stramenopiles</taxon>
        <taxon>Oomycota</taxon>
        <taxon>Peronosporomycetes</taxon>
        <taxon>Peronosporales</taxon>
        <taxon>Peronosporaceae</taxon>
        <taxon>Phytophthora</taxon>
    </lineage>
</organism>
<dbReference type="EMBL" id="JAACNO010000256">
    <property type="protein sequence ID" value="KAF4148616.1"/>
    <property type="molecule type" value="Genomic_DNA"/>
</dbReference>
<gene>
    <name evidence="3" type="ORF">GN244_ATG02941</name>
    <name evidence="4" type="ORF">GN958_ATG02213</name>
    <name evidence="5" type="ORF">GN958_ATG02214</name>
</gene>
<feature type="region of interest" description="Disordered" evidence="1">
    <location>
        <begin position="60"/>
        <end position="82"/>
    </location>
</feature>
<accession>A0A833TJN7</accession>
<evidence type="ECO:0000256" key="1">
    <source>
        <dbReference type="SAM" id="MobiDB-lite"/>
    </source>
</evidence>
<dbReference type="Proteomes" id="UP000602510">
    <property type="component" value="Unassembled WGS sequence"/>
</dbReference>
<sequence length="82" mass="8664">MRLSCVLMAVTSTAAFAEGAFAVGPSLLSPSKANSPGNAPSIIDDNRFLRGFDDFFGDKGDRDHHDFGGPPRNFPSHGATKP</sequence>
<keyword evidence="2" id="KW-0732">Signal</keyword>